<feature type="domain" description="Helicase C-terminal" evidence="14">
    <location>
        <begin position="308"/>
        <end position="457"/>
    </location>
</feature>
<dbReference type="PROSITE" id="PS51195">
    <property type="entry name" value="Q_MOTIF"/>
    <property type="match status" value="1"/>
</dbReference>
<evidence type="ECO:0000256" key="5">
    <source>
        <dbReference type="ARBA" id="ARBA00022806"/>
    </source>
</evidence>
<dbReference type="GO" id="GO:0042254">
    <property type="term" value="P:ribosome biogenesis"/>
    <property type="evidence" value="ECO:0007669"/>
    <property type="project" value="UniProtKB-KW"/>
</dbReference>
<dbReference type="GO" id="GO:0005829">
    <property type="term" value="C:cytosol"/>
    <property type="evidence" value="ECO:0007669"/>
    <property type="project" value="TreeGrafter"/>
</dbReference>
<dbReference type="GO" id="GO:0016787">
    <property type="term" value="F:hydrolase activity"/>
    <property type="evidence" value="ECO:0007669"/>
    <property type="project" value="UniProtKB-KW"/>
</dbReference>
<evidence type="ECO:0000256" key="2">
    <source>
        <dbReference type="ARBA" id="ARBA00022517"/>
    </source>
</evidence>
<dbReference type="InterPro" id="IPR000629">
    <property type="entry name" value="RNA-helicase_DEAD-box_CS"/>
</dbReference>
<dbReference type="CDD" id="cd17954">
    <property type="entry name" value="DEADc_DDX47"/>
    <property type="match status" value="1"/>
</dbReference>
<feature type="domain" description="DEAD-box RNA helicase Q" evidence="15">
    <location>
        <begin position="81"/>
        <end position="109"/>
    </location>
</feature>
<dbReference type="EMBL" id="KV748834">
    <property type="protein sequence ID" value="OCL12749.1"/>
    <property type="molecule type" value="Genomic_DNA"/>
</dbReference>
<dbReference type="InterPro" id="IPR050079">
    <property type="entry name" value="DEAD_box_RNA_helicase"/>
</dbReference>
<dbReference type="InterPro" id="IPR044765">
    <property type="entry name" value="DDX47/Rrp3_DEADc"/>
</dbReference>
<dbReference type="InterPro" id="IPR011545">
    <property type="entry name" value="DEAD/DEAH_box_helicase_dom"/>
</dbReference>
<evidence type="ECO:0000313" key="17">
    <source>
        <dbReference type="Proteomes" id="UP000250140"/>
    </source>
</evidence>
<dbReference type="PROSITE" id="PS51192">
    <property type="entry name" value="HELICASE_ATP_BIND_1"/>
    <property type="match status" value="1"/>
</dbReference>
<feature type="compositionally biased region" description="Low complexity" evidence="12">
    <location>
        <begin position="26"/>
        <end position="38"/>
    </location>
</feature>
<dbReference type="InterPro" id="IPR001650">
    <property type="entry name" value="Helicase_C-like"/>
</dbReference>
<evidence type="ECO:0000256" key="6">
    <source>
        <dbReference type="ARBA" id="ARBA00022840"/>
    </source>
</evidence>
<dbReference type="PROSITE" id="PS00039">
    <property type="entry name" value="DEAD_ATP_HELICASE"/>
    <property type="match status" value="1"/>
</dbReference>
<evidence type="ECO:0000256" key="9">
    <source>
        <dbReference type="ARBA" id="ARBA00024350"/>
    </source>
</evidence>
<feature type="non-terminal residue" evidence="16">
    <location>
        <position position="1"/>
    </location>
</feature>
<evidence type="ECO:0000256" key="10">
    <source>
        <dbReference type="PROSITE-ProRule" id="PRU00552"/>
    </source>
</evidence>
<evidence type="ECO:0000259" key="15">
    <source>
        <dbReference type="PROSITE" id="PS51195"/>
    </source>
</evidence>
<dbReference type="Pfam" id="PF00270">
    <property type="entry name" value="DEAD"/>
    <property type="match status" value="1"/>
</dbReference>
<dbReference type="OrthoDB" id="10261904at2759"/>
<dbReference type="GO" id="GO:0005524">
    <property type="term" value="F:ATP binding"/>
    <property type="evidence" value="ECO:0007669"/>
    <property type="project" value="UniProtKB-KW"/>
</dbReference>
<dbReference type="GO" id="GO:0010467">
    <property type="term" value="P:gene expression"/>
    <property type="evidence" value="ECO:0007669"/>
    <property type="project" value="UniProtKB-ARBA"/>
</dbReference>
<feature type="region of interest" description="Disordered" evidence="12">
    <location>
        <begin position="1"/>
        <end position="80"/>
    </location>
</feature>
<evidence type="ECO:0000256" key="11">
    <source>
        <dbReference type="RuleBase" id="RU000492"/>
    </source>
</evidence>
<dbReference type="GO" id="GO:0003724">
    <property type="term" value="F:RNA helicase activity"/>
    <property type="evidence" value="ECO:0007669"/>
    <property type="project" value="InterPro"/>
</dbReference>
<comment type="similarity">
    <text evidence="9">Belongs to the DEAD box helicase family. DDX47/RRP3 subfamily.</text>
</comment>
<evidence type="ECO:0000313" key="16">
    <source>
        <dbReference type="EMBL" id="OCL12749.1"/>
    </source>
</evidence>
<keyword evidence="17" id="KW-1185">Reference proteome</keyword>
<keyword evidence="2" id="KW-0690">Ribosome biogenesis</keyword>
<accession>A0A8E2JX10</accession>
<dbReference type="SMART" id="SM00490">
    <property type="entry name" value="HELICc"/>
    <property type="match status" value="1"/>
</dbReference>
<reference evidence="16 17" key="1">
    <citation type="journal article" date="2016" name="Nat. Commun.">
        <title>Ectomycorrhizal ecology is imprinted in the genome of the dominant symbiotic fungus Cenococcum geophilum.</title>
        <authorList>
            <consortium name="DOE Joint Genome Institute"/>
            <person name="Peter M."/>
            <person name="Kohler A."/>
            <person name="Ohm R.A."/>
            <person name="Kuo A."/>
            <person name="Krutzmann J."/>
            <person name="Morin E."/>
            <person name="Arend M."/>
            <person name="Barry K.W."/>
            <person name="Binder M."/>
            <person name="Choi C."/>
            <person name="Clum A."/>
            <person name="Copeland A."/>
            <person name="Grisel N."/>
            <person name="Haridas S."/>
            <person name="Kipfer T."/>
            <person name="LaButti K."/>
            <person name="Lindquist E."/>
            <person name="Lipzen A."/>
            <person name="Maire R."/>
            <person name="Meier B."/>
            <person name="Mihaltcheva S."/>
            <person name="Molinier V."/>
            <person name="Murat C."/>
            <person name="Poggeler S."/>
            <person name="Quandt C.A."/>
            <person name="Sperisen C."/>
            <person name="Tritt A."/>
            <person name="Tisserant E."/>
            <person name="Crous P.W."/>
            <person name="Henrissat B."/>
            <person name="Nehls U."/>
            <person name="Egli S."/>
            <person name="Spatafora J.W."/>
            <person name="Grigoriev I.V."/>
            <person name="Martin F.M."/>
        </authorList>
    </citation>
    <scope>NUCLEOTIDE SEQUENCE [LARGE SCALE GENOMIC DNA]</scope>
    <source>
        <strain evidence="16 17">CBS 207.34</strain>
    </source>
</reference>
<dbReference type="InterPro" id="IPR014001">
    <property type="entry name" value="Helicase_ATP-bd"/>
</dbReference>
<organism evidence="16 17">
    <name type="scientific">Glonium stellatum</name>
    <dbReference type="NCBI Taxonomy" id="574774"/>
    <lineage>
        <taxon>Eukaryota</taxon>
        <taxon>Fungi</taxon>
        <taxon>Dikarya</taxon>
        <taxon>Ascomycota</taxon>
        <taxon>Pezizomycotina</taxon>
        <taxon>Dothideomycetes</taxon>
        <taxon>Pleosporomycetidae</taxon>
        <taxon>Gloniales</taxon>
        <taxon>Gloniaceae</taxon>
        <taxon>Glonium</taxon>
    </lineage>
</organism>
<dbReference type="Gene3D" id="3.40.50.300">
    <property type="entry name" value="P-loop containing nucleotide triphosphate hydrolases"/>
    <property type="match status" value="2"/>
</dbReference>
<dbReference type="SUPFAM" id="SSF52540">
    <property type="entry name" value="P-loop containing nucleoside triphosphate hydrolases"/>
    <property type="match status" value="1"/>
</dbReference>
<dbReference type="GO" id="GO:0005634">
    <property type="term" value="C:nucleus"/>
    <property type="evidence" value="ECO:0007669"/>
    <property type="project" value="UniProtKB-SubCell"/>
</dbReference>
<feature type="domain" description="Helicase ATP-binding" evidence="13">
    <location>
        <begin position="112"/>
        <end position="284"/>
    </location>
</feature>
<dbReference type="PANTHER" id="PTHR47959">
    <property type="entry name" value="ATP-DEPENDENT RNA HELICASE RHLE-RELATED"/>
    <property type="match status" value="1"/>
</dbReference>
<proteinExistence type="inferred from homology"/>
<feature type="compositionally biased region" description="Acidic residues" evidence="12">
    <location>
        <begin position="55"/>
        <end position="67"/>
    </location>
</feature>
<dbReference type="InterPro" id="IPR014014">
    <property type="entry name" value="RNA_helicase_DEAD_Q_motif"/>
</dbReference>
<evidence type="ECO:0000256" key="12">
    <source>
        <dbReference type="SAM" id="MobiDB-lite"/>
    </source>
</evidence>
<dbReference type="InterPro" id="IPR027417">
    <property type="entry name" value="P-loop_NTPase"/>
</dbReference>
<dbReference type="PROSITE" id="PS51194">
    <property type="entry name" value="HELICASE_CTER"/>
    <property type="match status" value="1"/>
</dbReference>
<dbReference type="GO" id="GO:0003723">
    <property type="term" value="F:RNA binding"/>
    <property type="evidence" value="ECO:0007669"/>
    <property type="project" value="UniProtKB-KW"/>
</dbReference>
<keyword evidence="7" id="KW-0694">RNA-binding</keyword>
<evidence type="ECO:0000256" key="3">
    <source>
        <dbReference type="ARBA" id="ARBA00022741"/>
    </source>
</evidence>
<sequence>MSALKKRKLNGDGSSAGAATSKIKPAKAAARTSMKAAAEPATQRLEKAPLKNVEPEEEGEEESEEAPTPDTKPSEEKVPTKSFADLGIIDSLCEACAAMGFKSPTPIQAEAIPLALQGRDIIGLAETGSGKTAAFALPILQALMDKPQPLFGLVLAPTRELAYQISQQFEALGSLISVRCTVLVGGMEMVPQAIALGKKPHIVVATPGRLLDHLENTKGFSLRNLKYLVMDEADRLLDLDFGPILDKILKVLPRENRHTYLFSATMSSKVESLQRASLHNPIRVSISSSSHQTVSTLLQSFLIIPHKHKDLYLVHLLNDNIGHPTIIFTRTVNETQRIAILLRTLGFGAIPLHGQLSQSARLGALSKFRARSRDILVATDVAARGLDIPSVDLVVNLDLPPDSKTYVHRVGRTARAGKSGKAMSFVTQYDVEIWLRIENALGRKVGEERVEKDEVMVLGERVGEAQRVAVREMKD</sequence>
<keyword evidence="4 11" id="KW-0378">Hydrolase</keyword>
<keyword evidence="6 11" id="KW-0067">ATP-binding</keyword>
<evidence type="ECO:0000259" key="14">
    <source>
        <dbReference type="PROSITE" id="PS51194"/>
    </source>
</evidence>
<keyword evidence="8" id="KW-0539">Nucleus</keyword>
<dbReference type="SMART" id="SM00487">
    <property type="entry name" value="DEXDc"/>
    <property type="match status" value="1"/>
</dbReference>
<evidence type="ECO:0000256" key="7">
    <source>
        <dbReference type="ARBA" id="ARBA00022884"/>
    </source>
</evidence>
<evidence type="ECO:0000256" key="8">
    <source>
        <dbReference type="ARBA" id="ARBA00023242"/>
    </source>
</evidence>
<keyword evidence="5 11" id="KW-0347">Helicase</keyword>
<dbReference type="PANTHER" id="PTHR47959:SF20">
    <property type="entry name" value="RNA HELICASE"/>
    <property type="match status" value="1"/>
</dbReference>
<protein>
    <submittedName>
        <fullName evidence="16">ATP-dependent rRNA helicase rrp3</fullName>
    </submittedName>
</protein>
<dbReference type="Proteomes" id="UP000250140">
    <property type="component" value="Unassembled WGS sequence"/>
</dbReference>
<evidence type="ECO:0000256" key="4">
    <source>
        <dbReference type="ARBA" id="ARBA00022801"/>
    </source>
</evidence>
<dbReference type="CDD" id="cd18787">
    <property type="entry name" value="SF2_C_DEAD"/>
    <property type="match status" value="1"/>
</dbReference>
<dbReference type="AlphaFoldDB" id="A0A8E2JX10"/>
<comment type="subcellular location">
    <subcellularLocation>
        <location evidence="1">Nucleus</location>
    </subcellularLocation>
</comment>
<gene>
    <name evidence="16" type="ORF">AOQ84DRAFT_436784</name>
</gene>
<name>A0A8E2JX10_9PEZI</name>
<evidence type="ECO:0000256" key="1">
    <source>
        <dbReference type="ARBA" id="ARBA00004123"/>
    </source>
</evidence>
<feature type="short sequence motif" description="Q motif" evidence="10">
    <location>
        <begin position="81"/>
        <end position="109"/>
    </location>
</feature>
<dbReference type="Pfam" id="PF00271">
    <property type="entry name" value="Helicase_C"/>
    <property type="match status" value="1"/>
</dbReference>
<evidence type="ECO:0000259" key="13">
    <source>
        <dbReference type="PROSITE" id="PS51192"/>
    </source>
</evidence>
<keyword evidence="3 11" id="KW-0547">Nucleotide-binding</keyword>